<feature type="transmembrane region" description="Helical" evidence="1">
    <location>
        <begin position="36"/>
        <end position="55"/>
    </location>
</feature>
<dbReference type="Proteomes" id="UP000605784">
    <property type="component" value="Unassembled WGS sequence"/>
</dbReference>
<name>A0A830GHW5_9EURY</name>
<gene>
    <name evidence="3" type="ORF">GCM10009030_12070</name>
</gene>
<evidence type="ECO:0000313" key="3">
    <source>
        <dbReference type="EMBL" id="GGN90275.1"/>
    </source>
</evidence>
<dbReference type="AlphaFoldDB" id="A0A830GHW5"/>
<feature type="transmembrane region" description="Helical" evidence="1">
    <location>
        <begin position="120"/>
        <end position="137"/>
    </location>
</feature>
<dbReference type="Pfam" id="PF25933">
    <property type="entry name" value="DUF7978"/>
    <property type="match status" value="1"/>
</dbReference>
<evidence type="ECO:0000259" key="2">
    <source>
        <dbReference type="Pfam" id="PF25933"/>
    </source>
</evidence>
<evidence type="ECO:0000313" key="4">
    <source>
        <dbReference type="Proteomes" id="UP000605784"/>
    </source>
</evidence>
<reference evidence="3" key="1">
    <citation type="journal article" date="2014" name="Int. J. Syst. Evol. Microbiol.">
        <title>Complete genome sequence of Corynebacterium casei LMG S-19264T (=DSM 44701T), isolated from a smear-ripened cheese.</title>
        <authorList>
            <consortium name="US DOE Joint Genome Institute (JGI-PGF)"/>
            <person name="Walter F."/>
            <person name="Albersmeier A."/>
            <person name="Kalinowski J."/>
            <person name="Ruckert C."/>
        </authorList>
    </citation>
    <scope>NUCLEOTIDE SEQUENCE</scope>
    <source>
        <strain evidence="3">JCM 17820</strain>
    </source>
</reference>
<dbReference type="InterPro" id="IPR058284">
    <property type="entry name" value="DUF7978"/>
</dbReference>
<keyword evidence="4" id="KW-1185">Reference proteome</keyword>
<feature type="transmembrane region" description="Helical" evidence="1">
    <location>
        <begin position="153"/>
        <end position="177"/>
    </location>
</feature>
<dbReference type="EMBL" id="BMOU01000001">
    <property type="protein sequence ID" value="GGN90275.1"/>
    <property type="molecule type" value="Genomic_DNA"/>
</dbReference>
<keyword evidence="1" id="KW-1133">Transmembrane helix</keyword>
<organism evidence="3 4">
    <name type="scientific">Haloarcula pellucida</name>
    <dbReference type="NCBI Taxonomy" id="1427151"/>
    <lineage>
        <taxon>Archaea</taxon>
        <taxon>Methanobacteriati</taxon>
        <taxon>Methanobacteriota</taxon>
        <taxon>Stenosarchaea group</taxon>
        <taxon>Halobacteria</taxon>
        <taxon>Halobacteriales</taxon>
        <taxon>Haloarculaceae</taxon>
        <taxon>Haloarcula</taxon>
    </lineage>
</organism>
<proteinExistence type="predicted"/>
<accession>A0A830GHW5</accession>
<keyword evidence="1" id="KW-0812">Transmembrane</keyword>
<evidence type="ECO:0000256" key="1">
    <source>
        <dbReference type="SAM" id="Phobius"/>
    </source>
</evidence>
<sequence length="224" mass="23309">MTTQADTDDTAAASGDADDAVLSAPLRTFPWTEASTAAIGTFVLEYLVVAALFVVGPSSVDRSVPAIDSTAAVFIQYAHVLFNAHHVPTVLRATIQIAGSPYGNDLYLSLANGGASVSPVVYFLVPVVALTVAGGLFEGRRRRNPSGGRLREAALVGVGFTVGYLAVGLVGSLTMVQRWDLTTAEGVVGSASQQPDPYFTGVLFVLFPLVFVTIGAALTFGRQA</sequence>
<keyword evidence="1" id="KW-0472">Membrane</keyword>
<feature type="domain" description="DUF7978" evidence="2">
    <location>
        <begin position="37"/>
        <end position="220"/>
    </location>
</feature>
<comment type="caution">
    <text evidence="3">The sequence shown here is derived from an EMBL/GenBank/DDBJ whole genome shotgun (WGS) entry which is preliminary data.</text>
</comment>
<reference evidence="3" key="2">
    <citation type="submission" date="2020-09" db="EMBL/GenBank/DDBJ databases">
        <authorList>
            <person name="Sun Q."/>
            <person name="Ohkuma M."/>
        </authorList>
    </citation>
    <scope>NUCLEOTIDE SEQUENCE</scope>
    <source>
        <strain evidence="3">JCM 17820</strain>
    </source>
</reference>
<feature type="transmembrane region" description="Helical" evidence="1">
    <location>
        <begin position="197"/>
        <end position="220"/>
    </location>
</feature>
<protein>
    <recommendedName>
        <fullName evidence="2">DUF7978 domain-containing protein</fullName>
    </recommendedName>
</protein>
<dbReference type="RefSeq" id="WP_188995500.1">
    <property type="nucleotide sequence ID" value="NZ_BMOU01000001.1"/>
</dbReference>